<dbReference type="EMBL" id="VSRR010063323">
    <property type="protein sequence ID" value="MPC83735.1"/>
    <property type="molecule type" value="Genomic_DNA"/>
</dbReference>
<comment type="caution">
    <text evidence="2">The sequence shown here is derived from an EMBL/GenBank/DDBJ whole genome shotgun (WGS) entry which is preliminary data.</text>
</comment>
<protein>
    <submittedName>
        <fullName evidence="2">Uncharacterized protein</fullName>
    </submittedName>
</protein>
<dbReference type="Proteomes" id="UP000324222">
    <property type="component" value="Unassembled WGS sequence"/>
</dbReference>
<accession>A0A5B7IMY0</accession>
<evidence type="ECO:0000313" key="2">
    <source>
        <dbReference type="EMBL" id="MPC83735.1"/>
    </source>
</evidence>
<name>A0A5B7IMY0_PORTR</name>
<feature type="region of interest" description="Disordered" evidence="1">
    <location>
        <begin position="37"/>
        <end position="69"/>
    </location>
</feature>
<keyword evidence="3" id="KW-1185">Reference proteome</keyword>
<evidence type="ECO:0000313" key="3">
    <source>
        <dbReference type="Proteomes" id="UP000324222"/>
    </source>
</evidence>
<organism evidence="2 3">
    <name type="scientific">Portunus trituberculatus</name>
    <name type="common">Swimming crab</name>
    <name type="synonym">Neptunus trituberculatus</name>
    <dbReference type="NCBI Taxonomy" id="210409"/>
    <lineage>
        <taxon>Eukaryota</taxon>
        <taxon>Metazoa</taxon>
        <taxon>Ecdysozoa</taxon>
        <taxon>Arthropoda</taxon>
        <taxon>Crustacea</taxon>
        <taxon>Multicrustacea</taxon>
        <taxon>Malacostraca</taxon>
        <taxon>Eumalacostraca</taxon>
        <taxon>Eucarida</taxon>
        <taxon>Decapoda</taxon>
        <taxon>Pleocyemata</taxon>
        <taxon>Brachyura</taxon>
        <taxon>Eubrachyura</taxon>
        <taxon>Portunoidea</taxon>
        <taxon>Portunidae</taxon>
        <taxon>Portuninae</taxon>
        <taxon>Portunus</taxon>
    </lineage>
</organism>
<gene>
    <name evidence="2" type="ORF">E2C01_078451</name>
</gene>
<sequence length="109" mass="11959">MDGGGTLTFQASHPFLQYSTPCPRSATLPRSSRLRAARHNDAHTGVRKGTSAAFRPQTSPAARPSPTFLLPPSGEVTYCLARHTPVKQRTLRHLPLRHLSPHVFGPRLT</sequence>
<reference evidence="2 3" key="1">
    <citation type="submission" date="2019-05" db="EMBL/GenBank/DDBJ databases">
        <title>Another draft genome of Portunus trituberculatus and its Hox gene families provides insights of decapod evolution.</title>
        <authorList>
            <person name="Jeong J.-H."/>
            <person name="Song I."/>
            <person name="Kim S."/>
            <person name="Choi T."/>
            <person name="Kim D."/>
            <person name="Ryu S."/>
            <person name="Kim W."/>
        </authorList>
    </citation>
    <scope>NUCLEOTIDE SEQUENCE [LARGE SCALE GENOMIC DNA]</scope>
    <source>
        <tissue evidence="2">Muscle</tissue>
    </source>
</reference>
<dbReference type="AlphaFoldDB" id="A0A5B7IMY0"/>
<proteinExistence type="predicted"/>
<evidence type="ECO:0000256" key="1">
    <source>
        <dbReference type="SAM" id="MobiDB-lite"/>
    </source>
</evidence>